<evidence type="ECO:0000256" key="10">
    <source>
        <dbReference type="ARBA" id="ARBA00022840"/>
    </source>
</evidence>
<keyword evidence="7" id="KW-0677">Repeat</keyword>
<dbReference type="Pfam" id="PF07714">
    <property type="entry name" value="PK_Tyr_Ser-Thr"/>
    <property type="match status" value="1"/>
</dbReference>
<evidence type="ECO:0000256" key="11">
    <source>
        <dbReference type="ARBA" id="ARBA00022989"/>
    </source>
</evidence>
<protein>
    <submittedName>
        <fullName evidence="19">Wall-associated receptor kinase</fullName>
    </submittedName>
</protein>
<evidence type="ECO:0000256" key="8">
    <source>
        <dbReference type="ARBA" id="ARBA00022741"/>
    </source>
</evidence>
<dbReference type="InterPro" id="IPR018097">
    <property type="entry name" value="EGF_Ca-bd_CS"/>
</dbReference>
<evidence type="ECO:0000256" key="13">
    <source>
        <dbReference type="ARBA" id="ARBA00023157"/>
    </source>
</evidence>
<evidence type="ECO:0000259" key="17">
    <source>
        <dbReference type="PROSITE" id="PS50011"/>
    </source>
</evidence>
<dbReference type="PANTHER" id="PTHR27005">
    <property type="entry name" value="WALL-ASSOCIATED RECEPTOR KINASE-LIKE 21"/>
    <property type="match status" value="1"/>
</dbReference>
<dbReference type="GO" id="GO:0005524">
    <property type="term" value="F:ATP binding"/>
    <property type="evidence" value="ECO:0007669"/>
    <property type="project" value="UniProtKB-KW"/>
</dbReference>
<evidence type="ECO:0000259" key="18">
    <source>
        <dbReference type="PROSITE" id="PS50026"/>
    </source>
</evidence>
<dbReference type="Proteomes" id="UP001055439">
    <property type="component" value="Chromosome 7"/>
</dbReference>
<dbReference type="InterPro" id="IPR000719">
    <property type="entry name" value="Prot_kinase_dom"/>
</dbReference>
<keyword evidence="13" id="KW-1015">Disulfide bond</keyword>
<evidence type="ECO:0000256" key="7">
    <source>
        <dbReference type="ARBA" id="ARBA00022737"/>
    </source>
</evidence>
<keyword evidence="4" id="KW-0808">Transferase</keyword>
<keyword evidence="8" id="KW-0547">Nucleotide-binding</keyword>
<evidence type="ECO:0000256" key="9">
    <source>
        <dbReference type="ARBA" id="ARBA00022777"/>
    </source>
</evidence>
<evidence type="ECO:0000256" key="1">
    <source>
        <dbReference type="ARBA" id="ARBA00004479"/>
    </source>
</evidence>
<dbReference type="InterPro" id="IPR025287">
    <property type="entry name" value="WAK_GUB"/>
</dbReference>
<keyword evidence="10" id="KW-0067">ATP-binding</keyword>
<dbReference type="SMART" id="SM00181">
    <property type="entry name" value="EGF"/>
    <property type="match status" value="2"/>
</dbReference>
<dbReference type="PROSITE" id="PS00108">
    <property type="entry name" value="PROTEIN_KINASE_ST"/>
    <property type="match status" value="1"/>
</dbReference>
<dbReference type="InterPro" id="IPR000742">
    <property type="entry name" value="EGF"/>
</dbReference>
<name>A0A9E7KC48_9LILI</name>
<dbReference type="PROSITE" id="PS00010">
    <property type="entry name" value="ASX_HYDROXYL"/>
    <property type="match status" value="1"/>
</dbReference>
<keyword evidence="20" id="KW-1185">Reference proteome</keyword>
<dbReference type="GO" id="GO:0007166">
    <property type="term" value="P:cell surface receptor signaling pathway"/>
    <property type="evidence" value="ECO:0007669"/>
    <property type="project" value="InterPro"/>
</dbReference>
<dbReference type="Pfam" id="PF13947">
    <property type="entry name" value="GUB_WAK_bind"/>
    <property type="match status" value="1"/>
</dbReference>
<gene>
    <name evidence="19" type="ORF">MUK42_12238</name>
</gene>
<evidence type="ECO:0000256" key="12">
    <source>
        <dbReference type="ARBA" id="ARBA00023136"/>
    </source>
</evidence>
<dbReference type="PROSITE" id="PS50011">
    <property type="entry name" value="PROTEIN_KINASE_DOM"/>
    <property type="match status" value="1"/>
</dbReference>
<keyword evidence="3 15" id="KW-0245">EGF-like domain</keyword>
<reference evidence="19" key="1">
    <citation type="submission" date="2022-05" db="EMBL/GenBank/DDBJ databases">
        <title>The Musa troglodytarum L. genome provides insights into the mechanism of non-climacteric behaviour and enrichment of carotenoids.</title>
        <authorList>
            <person name="Wang J."/>
        </authorList>
    </citation>
    <scope>NUCLEOTIDE SEQUENCE</scope>
    <source>
        <tissue evidence="19">Leaf</tissue>
    </source>
</reference>
<evidence type="ECO:0000256" key="15">
    <source>
        <dbReference type="PROSITE-ProRule" id="PRU00076"/>
    </source>
</evidence>
<dbReference type="FunFam" id="2.10.25.10:FF:000355">
    <property type="entry name" value="Wall-associated receptor kinase 3"/>
    <property type="match status" value="1"/>
</dbReference>
<dbReference type="GO" id="GO:0005886">
    <property type="term" value="C:plasma membrane"/>
    <property type="evidence" value="ECO:0007669"/>
    <property type="project" value="TreeGrafter"/>
</dbReference>
<dbReference type="FunFam" id="1.10.510.10:FF:000084">
    <property type="entry name" value="Wall-associated receptor kinase 2"/>
    <property type="match status" value="1"/>
</dbReference>
<keyword evidence="14" id="KW-0325">Glycoprotein</keyword>
<dbReference type="CDD" id="cd14066">
    <property type="entry name" value="STKc_IRAK"/>
    <property type="match status" value="1"/>
</dbReference>
<feature type="transmembrane region" description="Helical" evidence="16">
    <location>
        <begin position="375"/>
        <end position="395"/>
    </location>
</feature>
<dbReference type="OrthoDB" id="593082at2759"/>
<dbReference type="SMART" id="SM00179">
    <property type="entry name" value="EGF_CA"/>
    <property type="match status" value="1"/>
</dbReference>
<dbReference type="SUPFAM" id="SSF57184">
    <property type="entry name" value="Growth factor receptor domain"/>
    <property type="match status" value="1"/>
</dbReference>
<dbReference type="Gene3D" id="1.10.510.10">
    <property type="entry name" value="Transferase(Phosphotransferase) domain 1"/>
    <property type="match status" value="1"/>
</dbReference>
<dbReference type="FunFam" id="3.30.200.20:FF:000043">
    <property type="entry name" value="Wall-associated receptor kinase 2"/>
    <property type="match status" value="1"/>
</dbReference>
<dbReference type="InterPro" id="IPR008271">
    <property type="entry name" value="Ser/Thr_kinase_AS"/>
</dbReference>
<keyword evidence="19" id="KW-0675">Receptor</keyword>
<keyword evidence="2" id="KW-0723">Serine/threonine-protein kinase</keyword>
<evidence type="ECO:0000256" key="6">
    <source>
        <dbReference type="ARBA" id="ARBA00022729"/>
    </source>
</evidence>
<evidence type="ECO:0000256" key="5">
    <source>
        <dbReference type="ARBA" id="ARBA00022692"/>
    </source>
</evidence>
<evidence type="ECO:0000313" key="20">
    <source>
        <dbReference type="Proteomes" id="UP001055439"/>
    </source>
</evidence>
<evidence type="ECO:0000256" key="14">
    <source>
        <dbReference type="ARBA" id="ARBA00023180"/>
    </source>
</evidence>
<dbReference type="PROSITE" id="PS01187">
    <property type="entry name" value="EGF_CA"/>
    <property type="match status" value="1"/>
</dbReference>
<dbReference type="EMBL" id="CP097509">
    <property type="protein sequence ID" value="URE14843.1"/>
    <property type="molecule type" value="Genomic_DNA"/>
</dbReference>
<evidence type="ECO:0000313" key="19">
    <source>
        <dbReference type="EMBL" id="URE14843.1"/>
    </source>
</evidence>
<keyword evidence="6" id="KW-0732">Signal</keyword>
<dbReference type="SUPFAM" id="SSF56112">
    <property type="entry name" value="Protein kinase-like (PK-like)"/>
    <property type="match status" value="1"/>
</dbReference>
<evidence type="ECO:0000256" key="3">
    <source>
        <dbReference type="ARBA" id="ARBA00022536"/>
    </source>
</evidence>
<evidence type="ECO:0000256" key="4">
    <source>
        <dbReference type="ARBA" id="ARBA00022679"/>
    </source>
</evidence>
<dbReference type="InterPro" id="IPR045274">
    <property type="entry name" value="WAK-like"/>
</dbReference>
<dbReference type="Gene3D" id="2.10.25.10">
    <property type="entry name" value="Laminin"/>
    <property type="match status" value="2"/>
</dbReference>
<comment type="caution">
    <text evidence="15">Lacks conserved residue(s) required for the propagation of feature annotation.</text>
</comment>
<comment type="subcellular location">
    <subcellularLocation>
        <location evidence="1">Membrane</location>
        <topology evidence="1">Single-pass type I membrane protein</topology>
    </subcellularLocation>
</comment>
<keyword evidence="12 16" id="KW-0472">Membrane</keyword>
<accession>A0A9E7KC48</accession>
<dbReference type="GO" id="GO:0004674">
    <property type="term" value="F:protein serine/threonine kinase activity"/>
    <property type="evidence" value="ECO:0007669"/>
    <property type="project" value="UniProtKB-KW"/>
</dbReference>
<dbReference type="PROSITE" id="PS50026">
    <property type="entry name" value="EGF_3"/>
    <property type="match status" value="1"/>
</dbReference>
<keyword evidence="11 16" id="KW-1133">Transmembrane helix</keyword>
<dbReference type="AlphaFoldDB" id="A0A9E7KC48"/>
<dbReference type="InterPro" id="IPR001245">
    <property type="entry name" value="Ser-Thr/Tyr_kinase_cat_dom"/>
</dbReference>
<feature type="domain" description="EGF-like" evidence="18">
    <location>
        <begin position="321"/>
        <end position="362"/>
    </location>
</feature>
<dbReference type="PANTHER" id="PTHR27005:SF59">
    <property type="entry name" value="OS12G0615300 PROTEIN"/>
    <property type="match status" value="1"/>
</dbReference>
<evidence type="ECO:0000256" key="2">
    <source>
        <dbReference type="ARBA" id="ARBA00022527"/>
    </source>
</evidence>
<dbReference type="InterPro" id="IPR000152">
    <property type="entry name" value="EGF-type_Asp/Asn_hydroxyl_site"/>
</dbReference>
<dbReference type="InterPro" id="IPR009030">
    <property type="entry name" value="Growth_fac_rcpt_cys_sf"/>
</dbReference>
<keyword evidence="5 16" id="KW-0812">Transmembrane</keyword>
<dbReference type="CDD" id="cd00054">
    <property type="entry name" value="EGF_CA"/>
    <property type="match status" value="1"/>
</dbReference>
<organism evidence="19 20">
    <name type="scientific">Musa troglodytarum</name>
    <name type="common">fe'i banana</name>
    <dbReference type="NCBI Taxonomy" id="320322"/>
    <lineage>
        <taxon>Eukaryota</taxon>
        <taxon>Viridiplantae</taxon>
        <taxon>Streptophyta</taxon>
        <taxon>Embryophyta</taxon>
        <taxon>Tracheophyta</taxon>
        <taxon>Spermatophyta</taxon>
        <taxon>Magnoliopsida</taxon>
        <taxon>Liliopsida</taxon>
        <taxon>Zingiberales</taxon>
        <taxon>Musaceae</taxon>
        <taxon>Musa</taxon>
    </lineage>
</organism>
<dbReference type="InterPro" id="IPR011009">
    <property type="entry name" value="Kinase-like_dom_sf"/>
</dbReference>
<keyword evidence="9 19" id="KW-0418">Kinase</keyword>
<dbReference type="InterPro" id="IPR001881">
    <property type="entry name" value="EGF-like_Ca-bd_dom"/>
</dbReference>
<dbReference type="SMART" id="SM00220">
    <property type="entry name" value="S_TKc"/>
    <property type="match status" value="1"/>
</dbReference>
<proteinExistence type="predicted"/>
<feature type="domain" description="Protein kinase" evidence="17">
    <location>
        <begin position="445"/>
        <end position="719"/>
    </location>
</feature>
<dbReference type="GO" id="GO:0030247">
    <property type="term" value="F:polysaccharide binding"/>
    <property type="evidence" value="ECO:0007669"/>
    <property type="project" value="InterPro"/>
</dbReference>
<evidence type="ECO:0000256" key="16">
    <source>
        <dbReference type="SAM" id="Phobius"/>
    </source>
</evidence>
<sequence>MGIGSAAKRLDNTVARRGARLYLNPDCSWPEAEIAATLLFASTVAAAAASDAKAAVLKPGCRSKCGKVDIPYPFGIGTDCSMEGFDITCNKTFNPPKPFIGVGNIEILNISLVDHEISVHIFMVTQCSAQSGNSSWTNLVLPYLFSPTSNKFTVVGCSTLAYVVGETVKNRTFASGCLSYCHDADGVSEEPGCDGMGCCQTDIPKSLINFSTNFSESFNTSRVASFNPCSYAFVADQNWFRFNKSALSAEFGKTTDYLVPVVLDWAIRNQSSCRDAKAHPDTYACRGGNTTCVDSTNGPGYLCKCSQGYTGNPYVDGGCQDIDECKLPHEYPCFGDCRNIPGGYNCTCPPGTHGDATKDNCTDDSSSKFPLPAQLAVGFSVIIVILVALLSCVIIRTQKTKHKRERDIFFRKNGGFKLYEEILSKTVDTVQIFTVEELQRATDNFADKRVIGCGGCGMVYRGILDDHRVVAIKKSKKVDERQKDEFVNEIIVLSQINHRHIVRLLGCCLELDVPMLVYEYISNGSLFGVLHPEHYASPLPLQARLTIAEQAAEALAYLHSATNRSIIHGDVKSHNILLDDDLSAKVSDFGASQLVPMDEDEFIMFVQGTLGYLDPECIQTRRLTDRSDVYSFGVVLLEFITGKKAIYADDAWEKRSLATSFLMMMKEQRLRDILDDRMMGEGGEQLLGEVAAIAKECLSVKGEERPCMKEVAERLHSLRRLRLQPREEYDPGEIEMVKAEETRRCTETETSGYHILDCSTLLNNVDAGR</sequence>
<dbReference type="GO" id="GO:0005509">
    <property type="term" value="F:calcium ion binding"/>
    <property type="evidence" value="ECO:0007669"/>
    <property type="project" value="InterPro"/>
</dbReference>
<dbReference type="Gene3D" id="3.30.200.20">
    <property type="entry name" value="Phosphorylase Kinase, domain 1"/>
    <property type="match status" value="1"/>
</dbReference>